<name>A0A8D8RAI3_9HEMI</name>
<accession>A0A8D8RAI3</accession>
<sequence length="133" mass="14836">MFIVCNVTMQSRSHPSQVFDTLPSSIQHTIYAAFWHKLTTTTCCILAPNIQPAACTGFMEQLSENKDTKYSRHFLYVLCSLVLLLIDRGAMQSADTVKGPPILFVNDNLRNGTTARGYRTDWTCLAASHTPAH</sequence>
<organism evidence="1">
    <name type="scientific">Cacopsylla melanoneura</name>
    <dbReference type="NCBI Taxonomy" id="428564"/>
    <lineage>
        <taxon>Eukaryota</taxon>
        <taxon>Metazoa</taxon>
        <taxon>Ecdysozoa</taxon>
        <taxon>Arthropoda</taxon>
        <taxon>Hexapoda</taxon>
        <taxon>Insecta</taxon>
        <taxon>Pterygota</taxon>
        <taxon>Neoptera</taxon>
        <taxon>Paraneoptera</taxon>
        <taxon>Hemiptera</taxon>
        <taxon>Sternorrhyncha</taxon>
        <taxon>Psylloidea</taxon>
        <taxon>Psyllidae</taxon>
        <taxon>Psyllinae</taxon>
        <taxon>Cacopsylla</taxon>
    </lineage>
</organism>
<reference evidence="1" key="1">
    <citation type="submission" date="2021-05" db="EMBL/GenBank/DDBJ databases">
        <authorList>
            <person name="Alioto T."/>
            <person name="Alioto T."/>
            <person name="Gomez Garrido J."/>
        </authorList>
    </citation>
    <scope>NUCLEOTIDE SEQUENCE</scope>
</reference>
<dbReference type="AlphaFoldDB" id="A0A8D8RAI3"/>
<protein>
    <submittedName>
        <fullName evidence="1">Uncharacterized protein</fullName>
    </submittedName>
</protein>
<proteinExistence type="predicted"/>
<dbReference type="EMBL" id="HBUF01136024">
    <property type="protein sequence ID" value="CAG6645237.1"/>
    <property type="molecule type" value="Transcribed_RNA"/>
</dbReference>
<evidence type="ECO:0000313" key="1">
    <source>
        <dbReference type="EMBL" id="CAG6645237.1"/>
    </source>
</evidence>